<accession>A0A1E3L4Z2</accession>
<name>A0A1E3L4Z2_9BACL</name>
<keyword evidence="9 10" id="KW-0472">Membrane</keyword>
<feature type="transmembrane region" description="Helical" evidence="10">
    <location>
        <begin position="6"/>
        <end position="25"/>
    </location>
</feature>
<dbReference type="GO" id="GO:0009425">
    <property type="term" value="C:bacterial-type flagellum basal body"/>
    <property type="evidence" value="ECO:0007669"/>
    <property type="project" value="InterPro"/>
</dbReference>
<evidence type="ECO:0000256" key="10">
    <source>
        <dbReference type="RuleBase" id="RU364125"/>
    </source>
</evidence>
<organism evidence="11 12">
    <name type="scientific">Paenibacillus nuruki</name>
    <dbReference type="NCBI Taxonomy" id="1886670"/>
    <lineage>
        <taxon>Bacteria</taxon>
        <taxon>Bacillati</taxon>
        <taxon>Bacillota</taxon>
        <taxon>Bacilli</taxon>
        <taxon>Bacillales</taxon>
        <taxon>Paenibacillaceae</taxon>
        <taxon>Paenibacillus</taxon>
    </lineage>
</organism>
<dbReference type="PANTHER" id="PTHR35091">
    <property type="entry name" value="FLAGELLAR PROTEIN FLIL"/>
    <property type="match status" value="1"/>
</dbReference>
<keyword evidence="8 10" id="KW-1133">Transmembrane helix</keyword>
<keyword evidence="6 10" id="KW-0812">Transmembrane</keyword>
<evidence type="ECO:0000256" key="4">
    <source>
        <dbReference type="ARBA" id="ARBA00022475"/>
    </source>
</evidence>
<dbReference type="RefSeq" id="WP_069327375.1">
    <property type="nucleotide sequence ID" value="NZ_MDER01000035.1"/>
</dbReference>
<comment type="subcellular location">
    <subcellularLocation>
        <location evidence="2">Cell membrane</location>
        <topology evidence="2">Single-pass membrane protein</topology>
    </subcellularLocation>
</comment>
<keyword evidence="12" id="KW-1185">Reference proteome</keyword>
<evidence type="ECO:0000256" key="5">
    <source>
        <dbReference type="ARBA" id="ARBA00022500"/>
    </source>
</evidence>
<dbReference type="InterPro" id="IPR005503">
    <property type="entry name" value="FliL"/>
</dbReference>
<reference evidence="11 12" key="1">
    <citation type="submission" date="2016-08" db="EMBL/GenBank/DDBJ databases">
        <title>Genome sequencing of Paenibacillus sp. TI45-13ar, isolated from Korean traditional nuruk.</title>
        <authorList>
            <person name="Kim S.-J."/>
        </authorList>
    </citation>
    <scope>NUCLEOTIDE SEQUENCE [LARGE SCALE GENOMIC DNA]</scope>
    <source>
        <strain evidence="11 12">TI45-13ar</strain>
    </source>
</reference>
<dbReference type="GO" id="GO:0005886">
    <property type="term" value="C:plasma membrane"/>
    <property type="evidence" value="ECO:0007669"/>
    <property type="project" value="UniProtKB-SubCell"/>
</dbReference>
<dbReference type="GO" id="GO:0071978">
    <property type="term" value="P:bacterial-type flagellum-dependent swarming motility"/>
    <property type="evidence" value="ECO:0007669"/>
    <property type="project" value="TreeGrafter"/>
</dbReference>
<dbReference type="Pfam" id="PF03748">
    <property type="entry name" value="FliL"/>
    <property type="match status" value="1"/>
</dbReference>
<evidence type="ECO:0000256" key="9">
    <source>
        <dbReference type="ARBA" id="ARBA00023136"/>
    </source>
</evidence>
<keyword evidence="5 10" id="KW-0145">Chemotaxis</keyword>
<dbReference type="AlphaFoldDB" id="A0A1E3L4Z2"/>
<proteinExistence type="inferred from homology"/>
<comment type="caution">
    <text evidence="11">The sequence shown here is derived from an EMBL/GenBank/DDBJ whole genome shotgun (WGS) entry which is preliminary data.</text>
</comment>
<dbReference type="PANTHER" id="PTHR35091:SF2">
    <property type="entry name" value="FLAGELLAR PROTEIN FLIL"/>
    <property type="match status" value="1"/>
</dbReference>
<evidence type="ECO:0000256" key="6">
    <source>
        <dbReference type="ARBA" id="ARBA00022692"/>
    </source>
</evidence>
<evidence type="ECO:0000256" key="1">
    <source>
        <dbReference type="ARBA" id="ARBA00002254"/>
    </source>
</evidence>
<dbReference type="GO" id="GO:0006935">
    <property type="term" value="P:chemotaxis"/>
    <property type="evidence" value="ECO:0007669"/>
    <property type="project" value="UniProtKB-KW"/>
</dbReference>
<evidence type="ECO:0000313" key="12">
    <source>
        <dbReference type="Proteomes" id="UP000094578"/>
    </source>
</evidence>
<dbReference type="EMBL" id="MDER01000035">
    <property type="protein sequence ID" value="ODP28661.1"/>
    <property type="molecule type" value="Genomic_DNA"/>
</dbReference>
<evidence type="ECO:0000256" key="7">
    <source>
        <dbReference type="ARBA" id="ARBA00022779"/>
    </source>
</evidence>
<sequence>MKKLLPWLVSGVLAVGLIGVVAYFLMGNMFGEKEPVSAAAAAAAEKEALSKMTASEIAEVSSTIDDIKTNLGDPSYVVNMSFSFQLQDGKTKEAFELIKDLKVKPLIIKTLADTNPDALNGAKGKDALNDKLLKLINSSLPEDGGKVVDIEITNFIVSAI</sequence>
<dbReference type="Proteomes" id="UP000094578">
    <property type="component" value="Unassembled WGS sequence"/>
</dbReference>
<comment type="function">
    <text evidence="1 10">Controls the rotational direction of flagella during chemotaxis.</text>
</comment>
<gene>
    <name evidence="11" type="ORF">PTI45_01956</name>
</gene>
<evidence type="ECO:0000313" key="11">
    <source>
        <dbReference type="EMBL" id="ODP28661.1"/>
    </source>
</evidence>
<evidence type="ECO:0000256" key="8">
    <source>
        <dbReference type="ARBA" id="ARBA00022989"/>
    </source>
</evidence>
<evidence type="ECO:0000256" key="3">
    <source>
        <dbReference type="ARBA" id="ARBA00008281"/>
    </source>
</evidence>
<protein>
    <recommendedName>
        <fullName evidence="10">Flagellar protein FliL</fullName>
    </recommendedName>
</protein>
<evidence type="ECO:0000256" key="2">
    <source>
        <dbReference type="ARBA" id="ARBA00004162"/>
    </source>
</evidence>
<dbReference type="STRING" id="1886670.PTI45_01956"/>
<comment type="similarity">
    <text evidence="3 10">Belongs to the FliL family.</text>
</comment>
<keyword evidence="7 10" id="KW-0283">Flagellar rotation</keyword>
<keyword evidence="4 10" id="KW-1003">Cell membrane</keyword>